<reference evidence="12" key="1">
    <citation type="submission" date="2021-01" db="EMBL/GenBank/DDBJ databases">
        <authorList>
            <person name="Corre E."/>
            <person name="Pelletier E."/>
            <person name="Niang G."/>
            <person name="Scheremetjew M."/>
            <person name="Finn R."/>
            <person name="Kale V."/>
            <person name="Holt S."/>
            <person name="Cochrane G."/>
            <person name="Meng A."/>
            <person name="Brown T."/>
            <person name="Cohen L."/>
        </authorList>
    </citation>
    <scope>NUCLEOTIDE SEQUENCE</scope>
    <source>
        <strain evidence="12">SAG 36.94</strain>
    </source>
</reference>
<dbReference type="EC" id="2.7.11.1" evidence="1"/>
<evidence type="ECO:0000313" key="13">
    <source>
        <dbReference type="EMBL" id="CAD9237054.1"/>
    </source>
</evidence>
<evidence type="ECO:0000259" key="11">
    <source>
        <dbReference type="PROSITE" id="PS50011"/>
    </source>
</evidence>
<dbReference type="GO" id="GO:0005524">
    <property type="term" value="F:ATP binding"/>
    <property type="evidence" value="ECO:0007669"/>
    <property type="project" value="UniProtKB-UniRule"/>
</dbReference>
<organism evidence="12">
    <name type="scientific">Compsopogon caeruleus</name>
    <dbReference type="NCBI Taxonomy" id="31354"/>
    <lineage>
        <taxon>Eukaryota</taxon>
        <taxon>Rhodophyta</taxon>
        <taxon>Compsopogonophyceae</taxon>
        <taxon>Compsopogonales</taxon>
        <taxon>Compsopogonaceae</taxon>
        <taxon>Compsopogon</taxon>
    </lineage>
</organism>
<keyword evidence="3" id="KW-0808">Transferase</keyword>
<dbReference type="SUPFAM" id="SSF56112">
    <property type="entry name" value="Protein kinase-like (PK-like)"/>
    <property type="match status" value="1"/>
</dbReference>
<feature type="domain" description="Protein kinase" evidence="11">
    <location>
        <begin position="111"/>
        <end position="244"/>
    </location>
</feature>
<dbReference type="PANTHER" id="PTHR43895">
    <property type="entry name" value="CALCIUM/CALMODULIN-DEPENDENT PROTEIN KINASE KINASE-RELATED"/>
    <property type="match status" value="1"/>
</dbReference>
<dbReference type="PROSITE" id="PS50011">
    <property type="entry name" value="PROTEIN_KINASE_DOM"/>
    <property type="match status" value="1"/>
</dbReference>
<keyword evidence="4 9" id="KW-0547">Nucleotide-binding</keyword>
<evidence type="ECO:0000256" key="7">
    <source>
        <dbReference type="ARBA" id="ARBA00047899"/>
    </source>
</evidence>
<comment type="catalytic activity">
    <reaction evidence="8">
        <text>L-seryl-[protein] + ATP = O-phospho-L-seryl-[protein] + ADP + H(+)</text>
        <dbReference type="Rhea" id="RHEA:17989"/>
        <dbReference type="Rhea" id="RHEA-COMP:9863"/>
        <dbReference type="Rhea" id="RHEA-COMP:11604"/>
        <dbReference type="ChEBI" id="CHEBI:15378"/>
        <dbReference type="ChEBI" id="CHEBI:29999"/>
        <dbReference type="ChEBI" id="CHEBI:30616"/>
        <dbReference type="ChEBI" id="CHEBI:83421"/>
        <dbReference type="ChEBI" id="CHEBI:456216"/>
        <dbReference type="EC" id="2.7.11.1"/>
    </reaction>
</comment>
<dbReference type="Gene3D" id="1.10.510.10">
    <property type="entry name" value="Transferase(Phosphotransferase) domain 1"/>
    <property type="match status" value="1"/>
</dbReference>
<comment type="catalytic activity">
    <reaction evidence="7">
        <text>L-threonyl-[protein] + ATP = O-phospho-L-threonyl-[protein] + ADP + H(+)</text>
        <dbReference type="Rhea" id="RHEA:46608"/>
        <dbReference type="Rhea" id="RHEA-COMP:11060"/>
        <dbReference type="Rhea" id="RHEA-COMP:11605"/>
        <dbReference type="ChEBI" id="CHEBI:15378"/>
        <dbReference type="ChEBI" id="CHEBI:30013"/>
        <dbReference type="ChEBI" id="CHEBI:30616"/>
        <dbReference type="ChEBI" id="CHEBI:61977"/>
        <dbReference type="ChEBI" id="CHEBI:456216"/>
        <dbReference type="EC" id="2.7.11.1"/>
    </reaction>
</comment>
<keyword evidence="2" id="KW-0723">Serine/threonine-protein kinase</keyword>
<evidence type="ECO:0000256" key="5">
    <source>
        <dbReference type="ARBA" id="ARBA00022777"/>
    </source>
</evidence>
<dbReference type="PROSITE" id="PS00107">
    <property type="entry name" value="PROTEIN_KINASE_ATP"/>
    <property type="match status" value="1"/>
</dbReference>
<sequence>MGTGLEVELRHGHGMEVEGYLKKQNNLLSMKKRRFFKITEQTLFCCHEEGQGPSWEMDLNDVRISGRLNQLRINVTSPDRNLILYASSKEEYDTWFDALQKSALRNVEEFYELGTMIGEGAFAKVFTGLDKNTLEKFAIKVIEKNKTDPQELEFINRELNIMKRVNHPNVVRTYDIFESKDKLHIVMEFMAGATLADVFKAKKEFTHSVRSPYRPPPTLPLTCRLSDHGAGWLVLPRHRNFKKF</sequence>
<evidence type="ECO:0000256" key="9">
    <source>
        <dbReference type="PROSITE-ProRule" id="PRU10141"/>
    </source>
</evidence>
<dbReference type="InterPro" id="IPR001849">
    <property type="entry name" value="PH_domain"/>
</dbReference>
<gene>
    <name evidence="12" type="ORF">CCAE0312_LOCUS9146</name>
    <name evidence="13" type="ORF">CCAE0312_LOCUS9151</name>
</gene>
<feature type="domain" description="PH" evidence="10">
    <location>
        <begin position="14"/>
        <end position="104"/>
    </location>
</feature>
<evidence type="ECO:0000256" key="4">
    <source>
        <dbReference type="ARBA" id="ARBA00022741"/>
    </source>
</evidence>
<evidence type="ECO:0000313" key="12">
    <source>
        <dbReference type="EMBL" id="CAD9237049.1"/>
    </source>
</evidence>
<dbReference type="FunFam" id="3.30.200.20:FF:000315">
    <property type="entry name" value="Calcium-dependent protein kinase 3"/>
    <property type="match status" value="1"/>
</dbReference>
<dbReference type="PANTHER" id="PTHR43895:SF32">
    <property type="entry name" value="SERINE_THREONINE-PROTEIN KINASE CHK1"/>
    <property type="match status" value="1"/>
</dbReference>
<dbReference type="SMART" id="SM00233">
    <property type="entry name" value="PH"/>
    <property type="match status" value="1"/>
</dbReference>
<dbReference type="InterPro" id="IPR000719">
    <property type="entry name" value="Prot_kinase_dom"/>
</dbReference>
<dbReference type="PROSITE" id="PS50003">
    <property type="entry name" value="PH_DOMAIN"/>
    <property type="match status" value="1"/>
</dbReference>
<dbReference type="InterPro" id="IPR017441">
    <property type="entry name" value="Protein_kinase_ATP_BS"/>
</dbReference>
<evidence type="ECO:0000256" key="3">
    <source>
        <dbReference type="ARBA" id="ARBA00022679"/>
    </source>
</evidence>
<dbReference type="EMBL" id="HBGH01016548">
    <property type="protein sequence ID" value="CAD9237054.1"/>
    <property type="molecule type" value="Transcribed_RNA"/>
</dbReference>
<dbReference type="InterPro" id="IPR011993">
    <property type="entry name" value="PH-like_dom_sf"/>
</dbReference>
<dbReference type="SUPFAM" id="SSF50729">
    <property type="entry name" value="PH domain-like"/>
    <property type="match status" value="1"/>
</dbReference>
<name>A0A6T6CJP5_9RHOD</name>
<protein>
    <recommendedName>
        <fullName evidence="1">non-specific serine/threonine protein kinase</fullName>
        <ecNumber evidence="1">2.7.11.1</ecNumber>
    </recommendedName>
</protein>
<dbReference type="EMBL" id="HBGH01016537">
    <property type="protein sequence ID" value="CAD9237049.1"/>
    <property type="molecule type" value="Transcribed_RNA"/>
</dbReference>
<dbReference type="InterPro" id="IPR011009">
    <property type="entry name" value="Kinase-like_dom_sf"/>
</dbReference>
<evidence type="ECO:0000256" key="2">
    <source>
        <dbReference type="ARBA" id="ARBA00022527"/>
    </source>
</evidence>
<dbReference type="GO" id="GO:0004674">
    <property type="term" value="F:protein serine/threonine kinase activity"/>
    <property type="evidence" value="ECO:0007669"/>
    <property type="project" value="UniProtKB-KW"/>
</dbReference>
<dbReference type="Pfam" id="PF00169">
    <property type="entry name" value="PH"/>
    <property type="match status" value="1"/>
</dbReference>
<dbReference type="Pfam" id="PF00069">
    <property type="entry name" value="Pkinase"/>
    <property type="match status" value="1"/>
</dbReference>
<evidence type="ECO:0000256" key="8">
    <source>
        <dbReference type="ARBA" id="ARBA00048679"/>
    </source>
</evidence>
<dbReference type="Gene3D" id="2.30.29.30">
    <property type="entry name" value="Pleckstrin-homology domain (PH domain)/Phosphotyrosine-binding domain (PTB)"/>
    <property type="match status" value="1"/>
</dbReference>
<evidence type="ECO:0000259" key="10">
    <source>
        <dbReference type="PROSITE" id="PS50003"/>
    </source>
</evidence>
<evidence type="ECO:0000256" key="1">
    <source>
        <dbReference type="ARBA" id="ARBA00012513"/>
    </source>
</evidence>
<dbReference type="AlphaFoldDB" id="A0A6T6CJP5"/>
<dbReference type="SMART" id="SM00220">
    <property type="entry name" value="S_TKc"/>
    <property type="match status" value="1"/>
</dbReference>
<proteinExistence type="predicted"/>
<dbReference type="GO" id="GO:0007165">
    <property type="term" value="P:signal transduction"/>
    <property type="evidence" value="ECO:0007669"/>
    <property type="project" value="TreeGrafter"/>
</dbReference>
<accession>A0A6T6CJP5</accession>
<keyword evidence="5" id="KW-0418">Kinase</keyword>
<feature type="binding site" evidence="9">
    <location>
        <position position="140"/>
    </location>
    <ligand>
        <name>ATP</name>
        <dbReference type="ChEBI" id="CHEBI:30616"/>
    </ligand>
</feature>
<keyword evidence="6 9" id="KW-0067">ATP-binding</keyword>
<evidence type="ECO:0000256" key="6">
    <source>
        <dbReference type="ARBA" id="ARBA00022840"/>
    </source>
</evidence>